<organism evidence="1">
    <name type="scientific">Medicago truncatula</name>
    <name type="common">Barrel medic</name>
    <name type="synonym">Medicago tribuloides</name>
    <dbReference type="NCBI Taxonomy" id="3880"/>
    <lineage>
        <taxon>Eukaryota</taxon>
        <taxon>Viridiplantae</taxon>
        <taxon>Streptophyta</taxon>
        <taxon>Embryophyta</taxon>
        <taxon>Tracheophyta</taxon>
        <taxon>Spermatophyta</taxon>
        <taxon>Magnoliopsida</taxon>
        <taxon>eudicotyledons</taxon>
        <taxon>Gunneridae</taxon>
        <taxon>Pentapetalae</taxon>
        <taxon>rosids</taxon>
        <taxon>fabids</taxon>
        <taxon>Fabales</taxon>
        <taxon>Fabaceae</taxon>
        <taxon>Papilionoideae</taxon>
        <taxon>50 kb inversion clade</taxon>
        <taxon>NPAAA clade</taxon>
        <taxon>Hologalegina</taxon>
        <taxon>IRL clade</taxon>
        <taxon>Trifolieae</taxon>
        <taxon>Medicago</taxon>
    </lineage>
</organism>
<reference evidence="1" key="1">
    <citation type="submission" date="2004-11" db="EMBL/GenBank/DDBJ databases">
        <title>Medicago truncatula BAC genomic sequence.</title>
        <authorList>
            <person name="Town C.D."/>
            <person name="Tallon L.J."/>
            <person name="Arbogast T."/>
            <person name="Althoff R."/>
            <person name="Hine E."/>
            <person name="Monaghan E."/>
            <person name="Smith S.A."/>
            <person name="Utterback T."/>
            <person name="Feldblyum T."/>
            <person name="Koo H."/>
            <person name="Cheung F."/>
        </authorList>
    </citation>
    <scope>NUCLEOTIDE SEQUENCE</scope>
</reference>
<name>Q2HTI4_MEDTR</name>
<sequence length="47" mass="5395">MLRCFHECRRNATASLVEYLSAESLSHLKSWRAIQSKSKSRKENGKG</sequence>
<gene>
    <name evidence="1" type="ORF">MtrDRAFT_AC150441g5v1</name>
</gene>
<protein>
    <submittedName>
        <fullName evidence="1">Uncharacterized protein</fullName>
    </submittedName>
</protein>
<dbReference type="AlphaFoldDB" id="Q2HTI4"/>
<proteinExistence type="predicted"/>
<accession>Q2HTI4</accession>
<dbReference type="EMBL" id="AC150441">
    <property type="protein sequence ID" value="ABD32647.1"/>
    <property type="molecule type" value="Genomic_DNA"/>
</dbReference>
<evidence type="ECO:0000313" key="1">
    <source>
        <dbReference type="EMBL" id="ABD32647.1"/>
    </source>
</evidence>
<reference evidence="1" key="2">
    <citation type="submission" date="2006-02" db="EMBL/GenBank/DDBJ databases">
        <authorList>
            <consortium name="The International Medicago Genome Annotation Group"/>
        </authorList>
    </citation>
    <scope>NUCLEOTIDE SEQUENCE</scope>
</reference>